<protein>
    <submittedName>
        <fullName evidence="1">Uncharacterized protein</fullName>
    </submittedName>
</protein>
<gene>
    <name evidence="1" type="ORF">FRX31_027616</name>
</gene>
<organism evidence="1 2">
    <name type="scientific">Thalictrum thalictroides</name>
    <name type="common">Rue-anemone</name>
    <name type="synonym">Anemone thalictroides</name>
    <dbReference type="NCBI Taxonomy" id="46969"/>
    <lineage>
        <taxon>Eukaryota</taxon>
        <taxon>Viridiplantae</taxon>
        <taxon>Streptophyta</taxon>
        <taxon>Embryophyta</taxon>
        <taxon>Tracheophyta</taxon>
        <taxon>Spermatophyta</taxon>
        <taxon>Magnoliopsida</taxon>
        <taxon>Ranunculales</taxon>
        <taxon>Ranunculaceae</taxon>
        <taxon>Thalictroideae</taxon>
        <taxon>Thalictrum</taxon>
    </lineage>
</organism>
<name>A0A7J6VCG6_THATH</name>
<keyword evidence="2" id="KW-1185">Reference proteome</keyword>
<dbReference type="Proteomes" id="UP000554482">
    <property type="component" value="Unassembled WGS sequence"/>
</dbReference>
<dbReference type="AlphaFoldDB" id="A0A7J6VCG6"/>
<accession>A0A7J6VCG6</accession>
<reference evidence="1 2" key="1">
    <citation type="submission" date="2020-06" db="EMBL/GenBank/DDBJ databases">
        <title>Transcriptomic and genomic resources for Thalictrum thalictroides and T. hernandezii: Facilitating candidate gene discovery in an emerging model plant lineage.</title>
        <authorList>
            <person name="Arias T."/>
            <person name="Riano-Pachon D.M."/>
            <person name="Di Stilio V.S."/>
        </authorList>
    </citation>
    <scope>NUCLEOTIDE SEQUENCE [LARGE SCALE GENOMIC DNA]</scope>
    <source>
        <strain evidence="2">cv. WT478/WT964</strain>
        <tissue evidence="1">Leaves</tissue>
    </source>
</reference>
<dbReference type="EMBL" id="JABWDY010034298">
    <property type="protein sequence ID" value="KAF5182796.1"/>
    <property type="molecule type" value="Genomic_DNA"/>
</dbReference>
<evidence type="ECO:0000313" key="1">
    <source>
        <dbReference type="EMBL" id="KAF5182796.1"/>
    </source>
</evidence>
<evidence type="ECO:0000313" key="2">
    <source>
        <dbReference type="Proteomes" id="UP000554482"/>
    </source>
</evidence>
<sequence length="69" mass="8148">MLSISFWSMEAFLLSNFGQLQFLKDIRMIEVWLLKFSKQVVLKQWKLRPTTLKRINSKSSPTSAEIDKN</sequence>
<comment type="caution">
    <text evidence="1">The sequence shown here is derived from an EMBL/GenBank/DDBJ whole genome shotgun (WGS) entry which is preliminary data.</text>
</comment>
<proteinExistence type="predicted"/>